<evidence type="ECO:0000256" key="3">
    <source>
        <dbReference type="ARBA" id="ARBA00022729"/>
    </source>
</evidence>
<evidence type="ECO:0000256" key="1">
    <source>
        <dbReference type="ARBA" id="ARBA00005855"/>
    </source>
</evidence>
<comment type="similarity">
    <text evidence="1">Belongs to the carotenoid/retinoid oxidoreductase family. CrtISO subfamily.</text>
</comment>
<organism evidence="7 8">
    <name type="scientific">Pomacea canaliculata</name>
    <name type="common">Golden apple snail</name>
    <dbReference type="NCBI Taxonomy" id="400727"/>
    <lineage>
        <taxon>Eukaryota</taxon>
        <taxon>Metazoa</taxon>
        <taxon>Spiralia</taxon>
        <taxon>Lophotrochozoa</taxon>
        <taxon>Mollusca</taxon>
        <taxon>Gastropoda</taxon>
        <taxon>Caenogastropoda</taxon>
        <taxon>Architaenioglossa</taxon>
        <taxon>Ampullarioidea</taxon>
        <taxon>Ampullariidae</taxon>
        <taxon>Pomacea</taxon>
    </lineage>
</organism>
<comment type="caution">
    <text evidence="7">The sequence shown here is derived from an EMBL/GenBank/DDBJ whole genome shotgun (WGS) entry which is preliminary data.</text>
</comment>
<evidence type="ECO:0000256" key="4">
    <source>
        <dbReference type="ARBA" id="ARBA00022827"/>
    </source>
</evidence>
<evidence type="ECO:0000313" key="8">
    <source>
        <dbReference type="Proteomes" id="UP000245119"/>
    </source>
</evidence>
<keyword evidence="8" id="KW-1185">Reference proteome</keyword>
<evidence type="ECO:0000256" key="2">
    <source>
        <dbReference type="ARBA" id="ARBA00022630"/>
    </source>
</evidence>
<gene>
    <name evidence="7" type="ORF">C0Q70_06645</name>
</gene>
<name>A0A2T7PCT9_POMCA</name>
<dbReference type="Proteomes" id="UP000245119">
    <property type="component" value="Linkage Group LG4"/>
</dbReference>
<evidence type="ECO:0000256" key="5">
    <source>
        <dbReference type="ARBA" id="ARBA00022857"/>
    </source>
</evidence>
<dbReference type="OrthoDB" id="38045at2759"/>
<dbReference type="AlphaFoldDB" id="A0A2T7PCT9"/>
<dbReference type="PANTHER" id="PTHR46091:SF3">
    <property type="entry name" value="AMINE OXIDASE DOMAIN-CONTAINING PROTEIN"/>
    <property type="match status" value="1"/>
</dbReference>
<dbReference type="Gene3D" id="3.50.50.60">
    <property type="entry name" value="FAD/NAD(P)-binding domain"/>
    <property type="match status" value="2"/>
</dbReference>
<protein>
    <recommendedName>
        <fullName evidence="9">Amine oxidase domain-containing protein</fullName>
    </recommendedName>
</protein>
<reference evidence="7 8" key="1">
    <citation type="submission" date="2018-04" db="EMBL/GenBank/DDBJ databases">
        <title>The genome of golden apple snail Pomacea canaliculata provides insight into stress tolerance and invasive adaptation.</title>
        <authorList>
            <person name="Liu C."/>
            <person name="Liu B."/>
            <person name="Ren Y."/>
            <person name="Zhang Y."/>
            <person name="Wang H."/>
            <person name="Li S."/>
            <person name="Jiang F."/>
            <person name="Yin L."/>
            <person name="Zhang G."/>
            <person name="Qian W."/>
            <person name="Fan W."/>
        </authorList>
    </citation>
    <scope>NUCLEOTIDE SEQUENCE [LARGE SCALE GENOMIC DNA]</scope>
    <source>
        <strain evidence="7">SZHN2017</strain>
        <tissue evidence="7">Muscle</tissue>
    </source>
</reference>
<evidence type="ECO:0000313" key="7">
    <source>
        <dbReference type="EMBL" id="PVD31233.1"/>
    </source>
</evidence>
<accession>A0A2T7PCT9</accession>
<keyword evidence="2" id="KW-0285">Flavoprotein</keyword>
<proteinExistence type="inferred from homology"/>
<dbReference type="SUPFAM" id="SSF51905">
    <property type="entry name" value="FAD/NAD(P)-binding domain"/>
    <property type="match status" value="1"/>
</dbReference>
<dbReference type="EMBL" id="PZQS01000004">
    <property type="protein sequence ID" value="PVD31233.1"/>
    <property type="molecule type" value="Genomic_DNA"/>
</dbReference>
<dbReference type="InterPro" id="IPR036188">
    <property type="entry name" value="FAD/NAD-bd_sf"/>
</dbReference>
<dbReference type="InterPro" id="IPR052206">
    <property type="entry name" value="Retinol_saturase"/>
</dbReference>
<keyword evidence="5" id="KW-0521">NADP</keyword>
<dbReference type="PANTHER" id="PTHR46091">
    <property type="entry name" value="BLR7054 PROTEIN"/>
    <property type="match status" value="1"/>
</dbReference>
<dbReference type="STRING" id="400727.A0A2T7PCT9"/>
<dbReference type="Pfam" id="PF13450">
    <property type="entry name" value="NAD_binding_8"/>
    <property type="match status" value="1"/>
</dbReference>
<evidence type="ECO:0000256" key="6">
    <source>
        <dbReference type="ARBA" id="ARBA00023027"/>
    </source>
</evidence>
<keyword evidence="4" id="KW-0274">FAD</keyword>
<sequence length="618" mass="68723">MAVERFLDYLAENPRWIAFGLAGYTTLYLITRMLSGPRAGRNPFATDSRKPREPLVTDPHARDAVLKQRFKQNKVPDNLDAIVIGSGAGGLTAAILLAKAGKRVVVVEQHDQAGGCCHTFEEKGFEFDTGIHYIGDMENSTSRQLLDQITDGQLDWICTDQIFDTVATGDPENVKLFPMKTGKDDYFLQLIKFFPEEKESIMKYKQLILDASKSFFGLVALKMMPMRLALLLLKTGLARLFFSFSKYTSVTLQETLDSLTANKELHLVLSYIGGDYGALPKDTPFLLHALLIKHYLNGSYYPIGGPSEISFQMIQAIERLGGKVFVQAPVTEIIISPQGRAVGVKVGKSSGSVAIYAKTIISDAGVINTFKHLLPREVAKKSCIYPVIDAVGPSLSFVSTFIGVDGSQSQLQLPSGNIWYYKHNDINKSVDEYLSLGVDDITTASAPLYFISFPSAKDPTWEQRHSGKSAVLVITLARWEWFKQWENERLRHRGQDYEDIKEALGLQMWRLCCNLFPQLDGKKEYMEVGTPVTNKYYLAASSGEMYGLDHGKNRFSPETFAALRSDTGIPGLFLTGQDILSCGFTSVLYAGLFCASSILHRNLLNDLNALDKSLKKSQ</sequence>
<keyword evidence="6" id="KW-0520">NAD</keyword>
<dbReference type="OMA" id="EPWHPGK"/>
<evidence type="ECO:0008006" key="9">
    <source>
        <dbReference type="Google" id="ProtNLM"/>
    </source>
</evidence>
<keyword evidence="3" id="KW-0732">Signal</keyword>